<keyword evidence="1" id="KW-1133">Transmembrane helix</keyword>
<gene>
    <name evidence="2" type="ORF">M9Y10_043485</name>
</gene>
<dbReference type="SUPFAM" id="SSF47473">
    <property type="entry name" value="EF-hand"/>
    <property type="match status" value="1"/>
</dbReference>
<evidence type="ECO:0000256" key="1">
    <source>
        <dbReference type="SAM" id="Phobius"/>
    </source>
</evidence>
<proteinExistence type="predicted"/>
<name>A0ABR2K2Q4_9EUKA</name>
<protein>
    <recommendedName>
        <fullName evidence="4">EF-hand domain-containing protein</fullName>
    </recommendedName>
</protein>
<accession>A0ABR2K2Q4</accession>
<dbReference type="Proteomes" id="UP001470230">
    <property type="component" value="Unassembled WGS sequence"/>
</dbReference>
<evidence type="ECO:0000313" key="3">
    <source>
        <dbReference type="Proteomes" id="UP001470230"/>
    </source>
</evidence>
<evidence type="ECO:0000313" key="2">
    <source>
        <dbReference type="EMBL" id="KAK8884375.1"/>
    </source>
</evidence>
<evidence type="ECO:0008006" key="4">
    <source>
        <dbReference type="Google" id="ProtNLM"/>
    </source>
</evidence>
<reference evidence="2 3" key="1">
    <citation type="submission" date="2024-04" db="EMBL/GenBank/DDBJ databases">
        <title>Tritrichomonas musculus Genome.</title>
        <authorList>
            <person name="Alves-Ferreira E."/>
            <person name="Grigg M."/>
            <person name="Lorenzi H."/>
            <person name="Galac M."/>
        </authorList>
    </citation>
    <scope>NUCLEOTIDE SEQUENCE [LARGE SCALE GENOMIC DNA]</scope>
    <source>
        <strain evidence="2 3">EAF2021</strain>
    </source>
</reference>
<dbReference type="InterPro" id="IPR011992">
    <property type="entry name" value="EF-hand-dom_pair"/>
</dbReference>
<organism evidence="2 3">
    <name type="scientific">Tritrichomonas musculus</name>
    <dbReference type="NCBI Taxonomy" id="1915356"/>
    <lineage>
        <taxon>Eukaryota</taxon>
        <taxon>Metamonada</taxon>
        <taxon>Parabasalia</taxon>
        <taxon>Tritrichomonadida</taxon>
        <taxon>Tritrichomonadidae</taxon>
        <taxon>Tritrichomonas</taxon>
    </lineage>
</organism>
<keyword evidence="1" id="KW-0472">Membrane</keyword>
<dbReference type="EMBL" id="JAPFFF010000008">
    <property type="protein sequence ID" value="KAK8884375.1"/>
    <property type="molecule type" value="Genomic_DNA"/>
</dbReference>
<keyword evidence="1" id="KW-0812">Transmembrane</keyword>
<feature type="transmembrane region" description="Helical" evidence="1">
    <location>
        <begin position="358"/>
        <end position="377"/>
    </location>
</feature>
<comment type="caution">
    <text evidence="2">The sequence shown here is derived from an EMBL/GenBank/DDBJ whole genome shotgun (WGS) entry which is preliminary data.</text>
</comment>
<keyword evidence="3" id="KW-1185">Reference proteome</keyword>
<sequence>MSEEIPSFFFIRCENLDFKSQFITACRKVFHGKPDRENPDFYYIFTEVARYQLFFVGEEISCPDEYLNNPIFEISDKDNLLYNSASDANRLYVHFCITDQPERSKREGNFFTLPFSEISLTNVQSAMTYFLMLNECFPYQLHLNNDLSEECCILLKCLFRSLDHNFKGRISLSDISEYNYCIFGYHLSLDDLSSIFQILHEGDEPAFVNSVKTMSISFDEFLIIMQHLKSFGYGHVVYKFIFSMDFHKYMSPLNKYQLDGKPKSLNKTAEKFLTMIYNDFPNQPTRNELIELFIPNGGAPQKLTNLRIIELEDWIDMWNSWFLSEPDEVVRNLLAFGYPISLINEAFNLEQEKPMAPVAAFSAAFTTLALGVGIFLFQKRHR</sequence>